<evidence type="ECO:0000256" key="17">
    <source>
        <dbReference type="ARBA" id="ARBA00024088"/>
    </source>
</evidence>
<comment type="similarity">
    <text evidence="8">Belongs to the TMEM134/TMEM230 family.</text>
</comment>
<evidence type="ECO:0000256" key="1">
    <source>
        <dbReference type="ARBA" id="ARBA00004141"/>
    </source>
</evidence>
<evidence type="ECO:0000256" key="5">
    <source>
        <dbReference type="ARBA" id="ARBA00004419"/>
    </source>
</evidence>
<evidence type="ECO:0000256" key="14">
    <source>
        <dbReference type="ARBA" id="ARBA00023136"/>
    </source>
</evidence>
<dbReference type="InterPro" id="IPR044234">
    <property type="entry name" value="TMEM230"/>
</dbReference>
<evidence type="ECO:0000256" key="10">
    <source>
        <dbReference type="ARBA" id="ARBA00022753"/>
    </source>
</evidence>
<keyword evidence="14 18" id="KW-0472">Membrane</keyword>
<evidence type="ECO:0000313" key="19">
    <source>
        <dbReference type="EMBL" id="KAK9718599.1"/>
    </source>
</evidence>
<keyword evidence="9 18" id="KW-0812">Transmembrane</keyword>
<evidence type="ECO:0000256" key="8">
    <source>
        <dbReference type="ARBA" id="ARBA00007743"/>
    </source>
</evidence>
<evidence type="ECO:0000256" key="18">
    <source>
        <dbReference type="SAM" id="Phobius"/>
    </source>
</evidence>
<dbReference type="Proteomes" id="UP001479436">
    <property type="component" value="Unassembled WGS sequence"/>
</dbReference>
<evidence type="ECO:0000256" key="2">
    <source>
        <dbReference type="ARBA" id="ARBA00004172"/>
    </source>
</evidence>
<dbReference type="EMBL" id="JASJQH010007084">
    <property type="protein sequence ID" value="KAK9718599.1"/>
    <property type="molecule type" value="Genomic_DNA"/>
</dbReference>
<accession>A0ABR2W489</accession>
<organism evidence="19 20">
    <name type="scientific">Basidiobolus ranarum</name>
    <dbReference type="NCBI Taxonomy" id="34480"/>
    <lineage>
        <taxon>Eukaryota</taxon>
        <taxon>Fungi</taxon>
        <taxon>Fungi incertae sedis</taxon>
        <taxon>Zoopagomycota</taxon>
        <taxon>Entomophthoromycotina</taxon>
        <taxon>Basidiobolomycetes</taxon>
        <taxon>Basidiobolales</taxon>
        <taxon>Basidiobolaceae</taxon>
        <taxon>Basidiobolus</taxon>
    </lineage>
</organism>
<keyword evidence="15" id="KW-0968">Cytoplasmic vesicle</keyword>
<sequence>MRLKGRRFYRINENREQDFIDGQFDIPSPSIPYGAIVQALLLFIAGSLMLIFGALEITGYLDDSKRTGKVLLIIGSLLFIPGVYYSRHAYYAYKGYRGYDFADIPE</sequence>
<proteinExistence type="inferred from homology"/>
<feature type="transmembrane region" description="Helical" evidence="18">
    <location>
        <begin position="33"/>
        <end position="55"/>
    </location>
</feature>
<evidence type="ECO:0000256" key="13">
    <source>
        <dbReference type="ARBA" id="ARBA00023034"/>
    </source>
</evidence>
<feature type="transmembrane region" description="Helical" evidence="18">
    <location>
        <begin position="67"/>
        <end position="85"/>
    </location>
</feature>
<keyword evidence="11 18" id="KW-1133">Transmembrane helix</keyword>
<evidence type="ECO:0000313" key="20">
    <source>
        <dbReference type="Proteomes" id="UP001479436"/>
    </source>
</evidence>
<evidence type="ECO:0000256" key="6">
    <source>
        <dbReference type="ARBA" id="ARBA00004601"/>
    </source>
</evidence>
<name>A0ABR2W489_9FUNG</name>
<reference evidence="19 20" key="1">
    <citation type="submission" date="2023-04" db="EMBL/GenBank/DDBJ databases">
        <title>Genome of Basidiobolus ranarum AG-B5.</title>
        <authorList>
            <person name="Stajich J.E."/>
            <person name="Carter-House D."/>
            <person name="Gryganskyi A."/>
        </authorList>
    </citation>
    <scope>NUCLEOTIDE SEQUENCE [LARGE SCALE GENOMIC DNA]</scope>
    <source>
        <strain evidence="19 20">AG-B5</strain>
    </source>
</reference>
<evidence type="ECO:0000256" key="16">
    <source>
        <dbReference type="ARBA" id="ARBA00024003"/>
    </source>
</evidence>
<keyword evidence="10" id="KW-0967">Endosome</keyword>
<dbReference type="PANTHER" id="PTHR15664">
    <property type="entry name" value="C20ORF30 PROTEIN"/>
    <property type="match status" value="1"/>
</dbReference>
<evidence type="ECO:0000256" key="7">
    <source>
        <dbReference type="ARBA" id="ARBA00004603"/>
    </source>
</evidence>
<keyword evidence="13" id="KW-0333">Golgi apparatus</keyword>
<evidence type="ECO:0000256" key="15">
    <source>
        <dbReference type="ARBA" id="ARBA00023329"/>
    </source>
</evidence>
<keyword evidence="12" id="KW-0770">Synapse</keyword>
<dbReference type="PANTHER" id="PTHR15664:SF6">
    <property type="entry name" value="TRANSMEMBRANE PROTEIN 230"/>
    <property type="match status" value="1"/>
</dbReference>
<comment type="function">
    <text evidence="16">Involved in trafficking and recycling of synaptic vesicles.</text>
</comment>
<keyword evidence="20" id="KW-1185">Reference proteome</keyword>
<comment type="subcellular location">
    <subcellularLocation>
        <location evidence="5">Cytoplasmic vesicle</location>
        <location evidence="5">Autophagosome</location>
    </subcellularLocation>
    <subcellularLocation>
        <location evidence="3">Cytoplasmic vesicle</location>
        <location evidence="3">Secretory vesicle</location>
        <location evidence="3">Synaptic vesicle</location>
    </subcellularLocation>
    <subcellularLocation>
        <location evidence="4">Early endosome</location>
    </subcellularLocation>
    <subcellularLocation>
        <location evidence="6">Golgi apparatus</location>
        <location evidence="6">trans-Golgi network</location>
    </subcellularLocation>
    <subcellularLocation>
        <location evidence="7">Late endosome</location>
    </subcellularLocation>
    <subcellularLocation>
        <location evidence="1">Membrane</location>
        <topology evidence="1">Multi-pass membrane protein</topology>
    </subcellularLocation>
    <subcellularLocation>
        <location evidence="2">Recycling endosome</location>
    </subcellularLocation>
</comment>
<evidence type="ECO:0000256" key="11">
    <source>
        <dbReference type="ARBA" id="ARBA00022989"/>
    </source>
</evidence>
<evidence type="ECO:0000256" key="9">
    <source>
        <dbReference type="ARBA" id="ARBA00022692"/>
    </source>
</evidence>
<evidence type="ECO:0000256" key="3">
    <source>
        <dbReference type="ARBA" id="ARBA00004234"/>
    </source>
</evidence>
<evidence type="ECO:0000256" key="4">
    <source>
        <dbReference type="ARBA" id="ARBA00004412"/>
    </source>
</evidence>
<evidence type="ECO:0000256" key="12">
    <source>
        <dbReference type="ARBA" id="ARBA00023018"/>
    </source>
</evidence>
<gene>
    <name evidence="19" type="ORF">K7432_005372</name>
</gene>
<comment type="caution">
    <text evidence="19">The sequence shown here is derived from an EMBL/GenBank/DDBJ whole genome shotgun (WGS) entry which is preliminary data.</text>
</comment>
<dbReference type="InterPro" id="IPR008590">
    <property type="entry name" value="TMEM_230/134"/>
</dbReference>
<protein>
    <recommendedName>
        <fullName evidence="17">Transmembrane protein 230</fullName>
    </recommendedName>
</protein>
<dbReference type="Pfam" id="PF05915">
    <property type="entry name" value="TMEM_230_134"/>
    <property type="match status" value="1"/>
</dbReference>